<dbReference type="Proteomes" id="UP000585327">
    <property type="component" value="Unassembled WGS sequence"/>
</dbReference>
<dbReference type="Gene3D" id="3.20.20.70">
    <property type="entry name" value="Aldolase class I"/>
    <property type="match status" value="1"/>
</dbReference>
<evidence type="ECO:0000256" key="2">
    <source>
        <dbReference type="ARBA" id="ARBA00023002"/>
    </source>
</evidence>
<accession>A0A838YGM0</accession>
<comment type="caution">
    <text evidence="4">The sequence shown here is derived from an EMBL/GenBank/DDBJ whole genome shotgun (WGS) entry which is preliminary data.</text>
</comment>
<dbReference type="GO" id="GO:0016491">
    <property type="term" value="F:oxidoreductase activity"/>
    <property type="evidence" value="ECO:0007669"/>
    <property type="project" value="UniProtKB-KW"/>
</dbReference>
<dbReference type="InterPro" id="IPR001155">
    <property type="entry name" value="OxRdtase_FMN_N"/>
</dbReference>
<dbReference type="Pfam" id="PF00724">
    <property type="entry name" value="Oxidored_FMN"/>
    <property type="match status" value="1"/>
</dbReference>
<dbReference type="PANTHER" id="PTHR43656">
    <property type="entry name" value="BINDING OXIDOREDUCTASE, PUTATIVE (AFU_ORTHOLOGUE AFUA_2G08260)-RELATED"/>
    <property type="match status" value="1"/>
</dbReference>
<evidence type="ECO:0000259" key="3">
    <source>
        <dbReference type="Pfam" id="PF00724"/>
    </source>
</evidence>
<dbReference type="SUPFAM" id="SSF51395">
    <property type="entry name" value="FMN-linked oxidoreductases"/>
    <property type="match status" value="1"/>
</dbReference>
<dbReference type="InterPro" id="IPR013785">
    <property type="entry name" value="Aldolase_TIM"/>
</dbReference>
<dbReference type="EMBL" id="JACETM010000017">
    <property type="protein sequence ID" value="MBA4724047.1"/>
    <property type="molecule type" value="Genomic_DNA"/>
</dbReference>
<reference evidence="4 5" key="1">
    <citation type="submission" date="2020-06" db="EMBL/GenBank/DDBJ databases">
        <title>Dysbiosis in marine aquaculture revealed through microbiome analysis: reverse ecology for environmental sustainability.</title>
        <authorList>
            <person name="Haro-Moreno J.M."/>
            <person name="Coutinho F.H."/>
            <person name="Zaragoza-Solas A."/>
            <person name="Picazo A."/>
            <person name="Almagro-Moreno S."/>
            <person name="Lopez-Perez M."/>
        </authorList>
    </citation>
    <scope>NUCLEOTIDE SEQUENCE [LARGE SCALE GENOMIC DNA]</scope>
    <source>
        <strain evidence="4">MCMED-G42</strain>
    </source>
</reference>
<dbReference type="PANTHER" id="PTHR43656:SF2">
    <property type="entry name" value="BINDING OXIDOREDUCTASE, PUTATIVE (AFU_ORTHOLOGUE AFUA_2G08260)-RELATED"/>
    <property type="match status" value="1"/>
</dbReference>
<keyword evidence="2" id="KW-0560">Oxidoreductase</keyword>
<dbReference type="InterPro" id="IPR051799">
    <property type="entry name" value="NADH_flavin_oxidoreductase"/>
</dbReference>
<evidence type="ECO:0000256" key="1">
    <source>
        <dbReference type="ARBA" id="ARBA00022630"/>
    </source>
</evidence>
<organism evidence="4 5">
    <name type="scientific">SAR86 cluster bacterium</name>
    <dbReference type="NCBI Taxonomy" id="2030880"/>
    <lineage>
        <taxon>Bacteria</taxon>
        <taxon>Pseudomonadati</taxon>
        <taxon>Pseudomonadota</taxon>
        <taxon>Gammaproteobacteria</taxon>
        <taxon>SAR86 cluster</taxon>
    </lineage>
</organism>
<evidence type="ECO:0000313" key="5">
    <source>
        <dbReference type="Proteomes" id="UP000585327"/>
    </source>
</evidence>
<feature type="domain" description="NADH:flavin oxidoreductase/NADH oxidase N-terminal" evidence="3">
    <location>
        <begin position="13"/>
        <end position="345"/>
    </location>
</feature>
<evidence type="ECO:0000313" key="4">
    <source>
        <dbReference type="EMBL" id="MBA4724047.1"/>
    </source>
</evidence>
<sequence>MHIKDIFELETGTTFKNRLCKAAMTEGIANSKSFCNQRHINLYDKWAKGGIGLSITGNVQVDRRFMEGPGNVVIEKETYKDQLDELKSWAKAGKSDGTEFWMQISHAGRQTPASISKEPFAPSSVQLKIPGKAYGIPKAMTVEDIEDVIERFVFVAKVAKEVGFTGIQLHSAHGYLLSQFLSPDINLREDEWGGSVESRSKLLVTIIRRCKVELGDQFPISVKLNSTDFQKGGFTPEDSINVAKILEREGVHLLEISGGTYEQPRLIGLDDVSINPERSIKRKKSTIAREAFFLDYAEKIRKNVSMPLMVTGGFRTLEGMNNALKSGVCDIIGIARPLCGDPNSAGNLIKENITELPSYEKTLQIGRGFLSTSSRFLLIQALNAFSQMAWFYMQIKRMGDGNDPSMKLGILKAYRLNGKDEKRVLKSLDV</sequence>
<protein>
    <submittedName>
        <fullName evidence="4">NADH:flavin oxidoreductase/NADH oxidase family protein</fullName>
    </submittedName>
</protein>
<proteinExistence type="predicted"/>
<dbReference type="AlphaFoldDB" id="A0A838YGM0"/>
<dbReference type="GO" id="GO:0010181">
    <property type="term" value="F:FMN binding"/>
    <property type="evidence" value="ECO:0007669"/>
    <property type="project" value="InterPro"/>
</dbReference>
<dbReference type="CDD" id="cd04733">
    <property type="entry name" value="OYE_like_2_FMN"/>
    <property type="match status" value="1"/>
</dbReference>
<keyword evidence="1" id="KW-0285">Flavoprotein</keyword>
<name>A0A838YGM0_9GAMM</name>
<gene>
    <name evidence="4" type="ORF">H2021_02400</name>
</gene>